<dbReference type="InterPro" id="IPR000315">
    <property type="entry name" value="Znf_B-box"/>
</dbReference>
<dbReference type="InterPro" id="IPR027417">
    <property type="entry name" value="P-loop_NTPase"/>
</dbReference>
<keyword evidence="2" id="KW-0547">Nucleotide-binding</keyword>
<keyword evidence="3" id="KW-0479">Metal-binding</keyword>
<organism evidence="6 7">
    <name type="scientific">Mytilus edulis</name>
    <name type="common">Blue mussel</name>
    <dbReference type="NCBI Taxonomy" id="6550"/>
    <lineage>
        <taxon>Eukaryota</taxon>
        <taxon>Metazoa</taxon>
        <taxon>Spiralia</taxon>
        <taxon>Lophotrochozoa</taxon>
        <taxon>Mollusca</taxon>
        <taxon>Bivalvia</taxon>
        <taxon>Autobranchia</taxon>
        <taxon>Pteriomorphia</taxon>
        <taxon>Mytilida</taxon>
        <taxon>Mytiloidea</taxon>
        <taxon>Mytilidae</taxon>
        <taxon>Mytilinae</taxon>
        <taxon>Mytilus</taxon>
    </lineage>
</organism>
<reference evidence="6" key="1">
    <citation type="submission" date="2021-03" db="EMBL/GenBank/DDBJ databases">
        <authorList>
            <person name="Bekaert M."/>
        </authorList>
    </citation>
    <scope>NUCLEOTIDE SEQUENCE</scope>
</reference>
<keyword evidence="7" id="KW-1185">Reference proteome</keyword>
<dbReference type="Pfam" id="PF04548">
    <property type="entry name" value="AIG1"/>
    <property type="match status" value="1"/>
</dbReference>
<protein>
    <recommendedName>
        <fullName evidence="5">B box-type domain-containing protein</fullName>
    </recommendedName>
</protein>
<keyword evidence="3" id="KW-0862">Zinc</keyword>
<comment type="similarity">
    <text evidence="1">Belongs to the TRAFAC class TrmE-Era-EngA-EngB-Septin-like GTPase superfamily. AIG1/Toc34/Toc159-like paraseptin GTPase family. IAN subfamily.</text>
</comment>
<feature type="coiled-coil region" evidence="4">
    <location>
        <begin position="428"/>
        <end position="562"/>
    </location>
</feature>
<evidence type="ECO:0000313" key="6">
    <source>
        <dbReference type="EMBL" id="CAG2194453.1"/>
    </source>
</evidence>
<dbReference type="SUPFAM" id="SSF52540">
    <property type="entry name" value="P-loop containing nucleoside triphosphate hydrolases"/>
    <property type="match status" value="1"/>
</dbReference>
<dbReference type="PANTHER" id="PTHR25462:SF296">
    <property type="entry name" value="MEIOTIC P26, ISOFORM F"/>
    <property type="match status" value="1"/>
</dbReference>
<keyword evidence="3" id="KW-0863">Zinc-finger</keyword>
<dbReference type="Gene3D" id="3.30.160.60">
    <property type="entry name" value="Classic Zinc Finger"/>
    <property type="match status" value="1"/>
</dbReference>
<proteinExistence type="inferred from homology"/>
<comment type="caution">
    <text evidence="6">The sequence shown here is derived from an EMBL/GenBank/DDBJ whole genome shotgun (WGS) entry which is preliminary data.</text>
</comment>
<dbReference type="PROSITE" id="PS50119">
    <property type="entry name" value="ZF_BBOX"/>
    <property type="match status" value="2"/>
</dbReference>
<feature type="domain" description="B box-type" evidence="5">
    <location>
        <begin position="219"/>
        <end position="259"/>
    </location>
</feature>
<sequence>MASLAFQPYVDKENAGSFGVRPNKGQIGGGLGKVFNKGNEQSLVTPRRALGDVNRDLKAVNNGPGLKPMQKPSGLPLQSKGLQMKSANIQPLTGRSGNIMQISVSKEWKDIYKLLRKLGLLNTAFAVMDIVQAVDHTSREENVIRIVFALVGIQLIYCVTMAQTPSKSCALCDKPATLYCYEDKQLLCFQCKKDIHDRVPVCRDHNVVDIHKAGTHIYKPVPACDSHEKEFLYYCSKCDCLICKECMTSSHNGHITKEIKSITDIHRQEVDEIINKLKTKVEELKKTLETIDGEHSLLIQSGCDSYIEVVEKTSAEIHQIIDHYKQIEMNTAFDFRDTETHNLKGTRVFFQRLHNESSDRLLKFENLLQEPHDNSFFLEWKGLQKEYKIMTEESEQSLSSPRQMSGFNQNRFRRAIIEGIDKQFQMGLKERETTVAVLKEEVDTLNDKLKGKQEDIDKLSVITTKGENETKILEEISKLKTEIKEQDRRKFALQKEKETTVARLTDEMDLLKEKLKIKQKQVEKVSKQKEKETTVARLTDQMDLLKEKLKIKQKQVEKVSKKRIVLIGCTGVGKSSLGNTLLGEFHFQAGGGYTSATSKCEIGPHAIIIVIPPNRRNDAMERRAIEILFDFFGDEHFLEFTMLVMVRKNDITSKFGESYNIYDFVENESPEYIKQLYEKCNKRIVAVENSQNMSDRQKDAERVFEEIDKLDGYYSHHYFQILSNGKRCSEEIAQLKKSKKILEEKKN</sequence>
<evidence type="ECO:0000256" key="4">
    <source>
        <dbReference type="SAM" id="Coils"/>
    </source>
</evidence>
<dbReference type="InterPro" id="IPR006703">
    <property type="entry name" value="G_AIG1"/>
</dbReference>
<dbReference type="GO" id="GO:0008270">
    <property type="term" value="F:zinc ion binding"/>
    <property type="evidence" value="ECO:0007669"/>
    <property type="project" value="UniProtKB-KW"/>
</dbReference>
<dbReference type="Pfam" id="PF00643">
    <property type="entry name" value="zf-B_box"/>
    <property type="match status" value="2"/>
</dbReference>
<dbReference type="CDD" id="cd19757">
    <property type="entry name" value="Bbox1"/>
    <property type="match status" value="1"/>
</dbReference>
<dbReference type="EMBL" id="CAJPWZ010000480">
    <property type="protein sequence ID" value="CAG2194453.1"/>
    <property type="molecule type" value="Genomic_DNA"/>
</dbReference>
<dbReference type="SUPFAM" id="SSF57845">
    <property type="entry name" value="B-box zinc-binding domain"/>
    <property type="match status" value="1"/>
</dbReference>
<accession>A0A8S3QG12</accession>
<dbReference type="PANTHER" id="PTHR25462">
    <property type="entry name" value="BONUS, ISOFORM C-RELATED"/>
    <property type="match status" value="1"/>
</dbReference>
<feature type="domain" description="B box-type" evidence="5">
    <location>
        <begin position="164"/>
        <end position="210"/>
    </location>
</feature>
<dbReference type="InterPro" id="IPR047153">
    <property type="entry name" value="TRIM45/56/19-like"/>
</dbReference>
<evidence type="ECO:0000259" key="5">
    <source>
        <dbReference type="PROSITE" id="PS50119"/>
    </source>
</evidence>
<name>A0A8S3QG12_MYTED</name>
<gene>
    <name evidence="6" type="ORF">MEDL_9478</name>
</gene>
<dbReference type="OrthoDB" id="5800423at2759"/>
<evidence type="ECO:0000313" key="7">
    <source>
        <dbReference type="Proteomes" id="UP000683360"/>
    </source>
</evidence>
<feature type="coiled-coil region" evidence="4">
    <location>
        <begin position="267"/>
        <end position="294"/>
    </location>
</feature>
<evidence type="ECO:0000256" key="2">
    <source>
        <dbReference type="ARBA" id="ARBA00022741"/>
    </source>
</evidence>
<dbReference type="Gene3D" id="3.40.50.300">
    <property type="entry name" value="P-loop containing nucleotide triphosphate hydrolases"/>
    <property type="match status" value="2"/>
</dbReference>
<dbReference type="SMART" id="SM00336">
    <property type="entry name" value="BBOX"/>
    <property type="match status" value="2"/>
</dbReference>
<dbReference type="AlphaFoldDB" id="A0A8S3QG12"/>
<dbReference type="Proteomes" id="UP000683360">
    <property type="component" value="Unassembled WGS sequence"/>
</dbReference>
<evidence type="ECO:0000256" key="3">
    <source>
        <dbReference type="PROSITE-ProRule" id="PRU00024"/>
    </source>
</evidence>
<dbReference type="GO" id="GO:0005525">
    <property type="term" value="F:GTP binding"/>
    <property type="evidence" value="ECO:0007669"/>
    <property type="project" value="InterPro"/>
</dbReference>
<evidence type="ECO:0000256" key="1">
    <source>
        <dbReference type="ARBA" id="ARBA00008535"/>
    </source>
</evidence>
<keyword evidence="4" id="KW-0175">Coiled coil</keyword>